<reference evidence="4" key="1">
    <citation type="submission" date="2016-10" db="EMBL/GenBank/DDBJ databases">
        <authorList>
            <person name="Varghese N."/>
            <person name="Submissions S."/>
        </authorList>
    </citation>
    <scope>NUCLEOTIDE SEQUENCE [LARGE SCALE GENOMIC DNA]</scope>
    <source>
        <strain evidence="4">EPL6</strain>
    </source>
</reference>
<evidence type="ECO:0000313" key="4">
    <source>
        <dbReference type="Proteomes" id="UP000198552"/>
    </source>
</evidence>
<evidence type="ECO:0000256" key="2">
    <source>
        <dbReference type="SAM" id="Phobius"/>
    </source>
</evidence>
<sequence length="447" mass="47290">MKARLRYFLNALADAFWLVPAAMVAGASVLAVLLVQLDRGGQLPHWLTASDWFYNGGGTGARTLLGAIASSAIGVAGTVFSITIAALSLAAGQMGPRLLRNFTRDRGVQCTLGAFLGTFSYALMVLRTVRTQDEGVFTPHLALTFGIVLAFGCIGTLVYFVAHMASRINVGTVVNLVSEDMRAAVLALVRDEPHPEPPAEAFWAHAAPVCDARRGYLQQLDADALADWAAQHGTALRLLVRQGDYVFPGAPIALLARDVPGAAEAIRGATALEDVRGSAGDAGHAVRQLVEVAVRALSPGVNDPHTALGVLDQLGAALCDLAGRSLPTGVWQREGRVALVVPVLRYASLVDAMFHMVRQNASTSPAVLLRLLQVLTAVLHCEGDAARRAALARHAALVWADAQRSVPNPSDVQDIGRRYQALQRALAQPPGVRPAAARSTAGQEPDR</sequence>
<keyword evidence="4" id="KW-1185">Reference proteome</keyword>
<dbReference type="InterPro" id="IPR018723">
    <property type="entry name" value="DUF2254_membrane"/>
</dbReference>
<dbReference type="Proteomes" id="UP000198552">
    <property type="component" value="Unassembled WGS sequence"/>
</dbReference>
<accession>A0A1G9PDI5</accession>
<dbReference type="Pfam" id="PF10011">
    <property type="entry name" value="DUF2254"/>
    <property type="match status" value="1"/>
</dbReference>
<name>A0A1G9PDI5_9BURK</name>
<dbReference type="STRING" id="1527607.SAMN05428957_101345"/>
<evidence type="ECO:0000313" key="3">
    <source>
        <dbReference type="EMBL" id="SDL96818.1"/>
    </source>
</evidence>
<feature type="transmembrane region" description="Helical" evidence="2">
    <location>
        <begin position="110"/>
        <end position="129"/>
    </location>
</feature>
<feature type="transmembrane region" description="Helical" evidence="2">
    <location>
        <begin position="141"/>
        <end position="162"/>
    </location>
</feature>
<dbReference type="RefSeq" id="WP_091565912.1">
    <property type="nucleotide sequence ID" value="NZ_FNHP01000001.1"/>
</dbReference>
<protein>
    <submittedName>
        <fullName evidence="3">Uncharacterized membrane protein</fullName>
    </submittedName>
</protein>
<keyword evidence="2" id="KW-1133">Transmembrane helix</keyword>
<feature type="region of interest" description="Disordered" evidence="1">
    <location>
        <begin position="425"/>
        <end position="447"/>
    </location>
</feature>
<feature type="transmembrane region" description="Helical" evidence="2">
    <location>
        <begin position="12"/>
        <end position="37"/>
    </location>
</feature>
<dbReference type="EMBL" id="FNHP01000001">
    <property type="protein sequence ID" value="SDL96818.1"/>
    <property type="molecule type" value="Genomic_DNA"/>
</dbReference>
<organism evidence="3 4">
    <name type="scientific">Oryzisolibacter propanilivorax</name>
    <dbReference type="NCBI Taxonomy" id="1527607"/>
    <lineage>
        <taxon>Bacteria</taxon>
        <taxon>Pseudomonadati</taxon>
        <taxon>Pseudomonadota</taxon>
        <taxon>Betaproteobacteria</taxon>
        <taxon>Burkholderiales</taxon>
        <taxon>Comamonadaceae</taxon>
        <taxon>Oryzisolibacter</taxon>
    </lineage>
</organism>
<gene>
    <name evidence="3" type="ORF">SAMN05428957_101345</name>
</gene>
<evidence type="ECO:0000256" key="1">
    <source>
        <dbReference type="SAM" id="MobiDB-lite"/>
    </source>
</evidence>
<keyword evidence="2" id="KW-0472">Membrane</keyword>
<dbReference type="OrthoDB" id="2955631at2"/>
<feature type="transmembrane region" description="Helical" evidence="2">
    <location>
        <begin position="64"/>
        <end position="89"/>
    </location>
</feature>
<dbReference type="AlphaFoldDB" id="A0A1G9PDI5"/>
<proteinExistence type="predicted"/>
<keyword evidence="2" id="KW-0812">Transmembrane</keyword>